<evidence type="ECO:0000256" key="1">
    <source>
        <dbReference type="SAM" id="MobiDB-lite"/>
    </source>
</evidence>
<accession>A0A0F0GY23</accession>
<dbReference type="RefSeq" id="WP_045313821.1">
    <property type="nucleotide sequence ID" value="NZ_JYJG01000172.1"/>
</dbReference>
<proteinExistence type="predicted"/>
<feature type="region of interest" description="Disordered" evidence="1">
    <location>
        <begin position="55"/>
        <end position="76"/>
    </location>
</feature>
<evidence type="ECO:0000313" key="2">
    <source>
        <dbReference type="EMBL" id="KJK46343.1"/>
    </source>
</evidence>
<sequence length="76" mass="8243">MDRQAENEFVEVVDGQTVDIALQDSADGMVAVHFRPGLILTPKLAAVISRAYHDSKNPGIVRPRNEDEQPPDACAG</sequence>
<gene>
    <name evidence="2" type="ORF">UK23_23800</name>
</gene>
<name>A0A0F0GY23_LENAE</name>
<dbReference type="EMBL" id="JYJG01000172">
    <property type="protein sequence ID" value="KJK46343.1"/>
    <property type="molecule type" value="Genomic_DNA"/>
</dbReference>
<dbReference type="Proteomes" id="UP000033393">
    <property type="component" value="Unassembled WGS sequence"/>
</dbReference>
<protein>
    <submittedName>
        <fullName evidence="2">Uncharacterized protein</fullName>
    </submittedName>
</protein>
<dbReference type="OrthoDB" id="9957167at2"/>
<comment type="caution">
    <text evidence="2">The sequence shown here is derived from an EMBL/GenBank/DDBJ whole genome shotgun (WGS) entry which is preliminary data.</text>
</comment>
<dbReference type="PATRIC" id="fig|68170.10.peg.6006"/>
<reference evidence="2 3" key="1">
    <citation type="submission" date="2015-02" db="EMBL/GenBank/DDBJ databases">
        <authorList>
            <person name="Ju K.-S."/>
            <person name="Doroghazi J.R."/>
            <person name="Metcalf W."/>
        </authorList>
    </citation>
    <scope>NUCLEOTIDE SEQUENCE [LARGE SCALE GENOMIC DNA]</scope>
    <source>
        <strain evidence="2 3">NRRL B-16140</strain>
    </source>
</reference>
<keyword evidence="3" id="KW-1185">Reference proteome</keyword>
<dbReference type="AlphaFoldDB" id="A0A0F0GY23"/>
<evidence type="ECO:0000313" key="3">
    <source>
        <dbReference type="Proteomes" id="UP000033393"/>
    </source>
</evidence>
<organism evidence="2 3">
    <name type="scientific">Lentzea aerocolonigenes</name>
    <name type="common">Lechevalieria aerocolonigenes</name>
    <name type="synonym">Saccharothrix aerocolonigenes</name>
    <dbReference type="NCBI Taxonomy" id="68170"/>
    <lineage>
        <taxon>Bacteria</taxon>
        <taxon>Bacillati</taxon>
        <taxon>Actinomycetota</taxon>
        <taxon>Actinomycetes</taxon>
        <taxon>Pseudonocardiales</taxon>
        <taxon>Pseudonocardiaceae</taxon>
        <taxon>Lentzea</taxon>
    </lineage>
</organism>